<protein>
    <submittedName>
        <fullName evidence="1">Uncharacterized protein</fullName>
    </submittedName>
</protein>
<dbReference type="Proteomes" id="UP000293823">
    <property type="component" value="Unassembled WGS sequence"/>
</dbReference>
<sequence length="182" mass="19917">MYLLLFHGPVCTNNYIGCPSGWVHVKRGDLGARDDEYMIDETGCGGRGLHSWCCPSSYSPPECGWYTHNSGKCNSKCPSGTVEVGGNNEYCTKVLTYQAACCTTKTKSMKLYTKGEWGEAPKCDATSKCLVSDSKKTDMIGGASRGSGAAVCNAYYERQLEAVDPPEERKYCYDSSDKKGRF</sequence>
<accession>A0A4Q4SRF6</accession>
<organism evidence="1 2">
    <name type="scientific">Alternaria arborescens</name>
    <dbReference type="NCBI Taxonomy" id="156630"/>
    <lineage>
        <taxon>Eukaryota</taxon>
        <taxon>Fungi</taxon>
        <taxon>Dikarya</taxon>
        <taxon>Ascomycota</taxon>
        <taxon>Pezizomycotina</taxon>
        <taxon>Dothideomycetes</taxon>
        <taxon>Pleosporomycetidae</taxon>
        <taxon>Pleosporales</taxon>
        <taxon>Pleosporineae</taxon>
        <taxon>Pleosporaceae</taxon>
        <taxon>Alternaria</taxon>
        <taxon>Alternaria sect. Alternaria</taxon>
    </lineage>
</organism>
<proteinExistence type="predicted"/>
<evidence type="ECO:0000313" key="2">
    <source>
        <dbReference type="Proteomes" id="UP000293823"/>
    </source>
</evidence>
<dbReference type="EMBL" id="PEJP01000002">
    <property type="protein sequence ID" value="RYO72946.1"/>
    <property type="molecule type" value="Genomic_DNA"/>
</dbReference>
<reference evidence="2" key="1">
    <citation type="journal article" date="2019" name="bioRxiv">
        <title>Genomics, evolutionary history and diagnostics of the Alternaria alternata species group including apple and Asian pear pathotypes.</title>
        <authorList>
            <person name="Armitage A.D."/>
            <person name="Cockerton H.M."/>
            <person name="Sreenivasaprasad S."/>
            <person name="Woodhall J.W."/>
            <person name="Lane C.R."/>
            <person name="Harrison R.J."/>
            <person name="Clarkson J.P."/>
        </authorList>
    </citation>
    <scope>NUCLEOTIDE SEQUENCE [LARGE SCALE GENOMIC DNA]</scope>
    <source>
        <strain evidence="2">RGR 97.0016</strain>
    </source>
</reference>
<comment type="caution">
    <text evidence="1">The sequence shown here is derived from an EMBL/GenBank/DDBJ whole genome shotgun (WGS) entry which is preliminary data.</text>
</comment>
<gene>
    <name evidence="1" type="ORF">AA0113_g805</name>
</gene>
<name>A0A4Q4SRF6_9PLEO</name>
<dbReference type="AlphaFoldDB" id="A0A4Q4SRF6"/>
<dbReference type="OrthoDB" id="73875at2759"/>
<evidence type="ECO:0000313" key="1">
    <source>
        <dbReference type="EMBL" id="RYO72946.1"/>
    </source>
</evidence>
<keyword evidence="2" id="KW-1185">Reference proteome</keyword>